<protein>
    <submittedName>
        <fullName evidence="9">CR1L protein</fullName>
    </submittedName>
</protein>
<dbReference type="Pfam" id="PF00084">
    <property type="entry name" value="Sushi"/>
    <property type="match status" value="6"/>
</dbReference>
<sequence length="441" mass="48218">LLLLGLGATRAQDVCPHPGRLQYAEPKEDISTAESFPVGTVVSYDCRPGYVRISGKPLALTCGKDLQWSPTEPFCTVRKCRHPGELENGVIHVADLSFGSKATFSCHEGYRLVGVKEISCVLEGDGVDWSKALPFCESIPCEPPPKIANGHYTKQDEYRYQTVVTYACDDVPQGTDPFSLIGQDSIFCTQGADFNGVWSGPPPQCKVVKCENPRVENGRKIAGLGHSYSYRDSVEFMCDKGYVMNGAALITCEEDSTWSPPKPTCEKITEVVCAAPNIAHGVVIPTKSVYGQGEAVQLRCNAYCAFSDDQKEMTVTCQGQNTWSSLPNCTCGPESVGSTPHISHGRVIEGQKPVYSVGDFITIECYSGYTLHGEPRIQYTGQNRWTPEVPTCHLSAYITAIICVIVAVVVCLAAFWVYKKFFSQNGKRDSTPCSAEYKSCK</sequence>
<dbReference type="PANTHER" id="PTHR45656">
    <property type="entry name" value="PROTEIN CBR-CLEC-78"/>
    <property type="match status" value="1"/>
</dbReference>
<keyword evidence="2" id="KW-0732">Signal</keyword>
<evidence type="ECO:0000256" key="5">
    <source>
        <dbReference type="ARBA" id="ARBA00023180"/>
    </source>
</evidence>
<keyword evidence="4 6" id="KW-1015">Disulfide bond</keyword>
<evidence type="ECO:0000259" key="8">
    <source>
        <dbReference type="PROSITE" id="PS50923"/>
    </source>
</evidence>
<feature type="domain" description="Sushi" evidence="8">
    <location>
        <begin position="78"/>
        <end position="138"/>
    </location>
</feature>
<evidence type="ECO:0000313" key="10">
    <source>
        <dbReference type="Proteomes" id="UP000544127"/>
    </source>
</evidence>
<comment type="caution">
    <text evidence="6">Lacks conserved residue(s) required for the propagation of feature annotation.</text>
</comment>
<keyword evidence="7" id="KW-0472">Membrane</keyword>
<keyword evidence="3" id="KW-0677">Repeat</keyword>
<feature type="domain" description="Sushi" evidence="8">
    <location>
        <begin position="13"/>
        <end position="77"/>
    </location>
</feature>
<feature type="disulfide bond" evidence="6">
    <location>
        <begin position="238"/>
        <end position="265"/>
    </location>
</feature>
<reference evidence="9 10" key="1">
    <citation type="submission" date="2019-09" db="EMBL/GenBank/DDBJ databases">
        <title>Bird 10,000 Genomes (B10K) Project - Family phase.</title>
        <authorList>
            <person name="Zhang G."/>
        </authorList>
    </citation>
    <scope>NUCLEOTIDE SEQUENCE [LARGE SCALE GENOMIC DNA]</scope>
    <source>
        <strain evidence="9">B10K-DU-012-37</strain>
    </source>
</reference>
<dbReference type="PANTHER" id="PTHR45656:SF15">
    <property type="entry name" value="SUSHI DOMAIN-CONTAINING PROTEIN"/>
    <property type="match status" value="1"/>
</dbReference>
<evidence type="ECO:0000256" key="1">
    <source>
        <dbReference type="ARBA" id="ARBA00022659"/>
    </source>
</evidence>
<evidence type="ECO:0000256" key="6">
    <source>
        <dbReference type="PROSITE-ProRule" id="PRU00302"/>
    </source>
</evidence>
<feature type="domain" description="Sushi" evidence="8">
    <location>
        <begin position="329"/>
        <end position="394"/>
    </location>
</feature>
<dbReference type="PROSITE" id="PS50923">
    <property type="entry name" value="SUSHI"/>
    <property type="match status" value="5"/>
</dbReference>
<dbReference type="EMBL" id="VZRI01011306">
    <property type="protein sequence ID" value="NWU99169.1"/>
    <property type="molecule type" value="Genomic_DNA"/>
</dbReference>
<evidence type="ECO:0000256" key="3">
    <source>
        <dbReference type="ARBA" id="ARBA00022737"/>
    </source>
</evidence>
<feature type="domain" description="Sushi" evidence="8">
    <location>
        <begin position="139"/>
        <end position="207"/>
    </location>
</feature>
<dbReference type="FunFam" id="2.10.70.10:FF:000014">
    <property type="entry name" value="Membrane cofactor protein"/>
    <property type="match status" value="1"/>
</dbReference>
<feature type="disulfide bond" evidence="6">
    <location>
        <begin position="365"/>
        <end position="392"/>
    </location>
</feature>
<keyword evidence="7" id="KW-0812">Transmembrane</keyword>
<dbReference type="InterPro" id="IPR051277">
    <property type="entry name" value="SEZ6_CSMD_C4BPB_Regulators"/>
</dbReference>
<evidence type="ECO:0000256" key="2">
    <source>
        <dbReference type="ARBA" id="ARBA00022729"/>
    </source>
</evidence>
<evidence type="ECO:0000313" key="9">
    <source>
        <dbReference type="EMBL" id="NWU99169.1"/>
    </source>
</evidence>
<evidence type="ECO:0000256" key="7">
    <source>
        <dbReference type="SAM" id="Phobius"/>
    </source>
</evidence>
<dbReference type="Proteomes" id="UP000544127">
    <property type="component" value="Unassembled WGS sequence"/>
</dbReference>
<dbReference type="AlphaFoldDB" id="A0A7K6BCK6"/>
<keyword evidence="10" id="KW-1185">Reference proteome</keyword>
<dbReference type="CDD" id="cd00033">
    <property type="entry name" value="CCP"/>
    <property type="match status" value="5"/>
</dbReference>
<dbReference type="SMART" id="SM00032">
    <property type="entry name" value="CCP"/>
    <property type="match status" value="6"/>
</dbReference>
<dbReference type="InterPro" id="IPR000436">
    <property type="entry name" value="Sushi_SCR_CCP_dom"/>
</dbReference>
<dbReference type="InterPro" id="IPR035976">
    <property type="entry name" value="Sushi/SCR/CCP_sf"/>
</dbReference>
<evidence type="ECO:0000256" key="4">
    <source>
        <dbReference type="ARBA" id="ARBA00023157"/>
    </source>
</evidence>
<keyword evidence="5" id="KW-0325">Glycoprotein</keyword>
<name>A0A7K6BCK6_UPUEP</name>
<gene>
    <name evidence="9" type="primary">Cr1l</name>
    <name evidence="9" type="ORF">UPUEPO_R04701</name>
</gene>
<feature type="transmembrane region" description="Helical" evidence="7">
    <location>
        <begin position="394"/>
        <end position="418"/>
    </location>
</feature>
<comment type="caution">
    <text evidence="9">The sequence shown here is derived from an EMBL/GenBank/DDBJ whole genome shotgun (WGS) entry which is preliminary data.</text>
</comment>
<dbReference type="FunFam" id="2.10.70.10:FF:000055">
    <property type="entry name" value="Complement decay-accelerating factor, GPI-anchored"/>
    <property type="match status" value="1"/>
</dbReference>
<keyword evidence="1 6" id="KW-0768">Sushi</keyword>
<keyword evidence="7" id="KW-1133">Transmembrane helix</keyword>
<dbReference type="Gene3D" id="2.10.70.10">
    <property type="entry name" value="Complement Module, domain 1"/>
    <property type="match status" value="6"/>
</dbReference>
<dbReference type="SUPFAM" id="SSF57535">
    <property type="entry name" value="Complement control module/SCR domain"/>
    <property type="match status" value="6"/>
</dbReference>
<accession>A0A7K6BCK6</accession>
<feature type="non-terminal residue" evidence="9">
    <location>
        <position position="441"/>
    </location>
</feature>
<feature type="non-terminal residue" evidence="9">
    <location>
        <position position="1"/>
    </location>
</feature>
<organism evidence="9 10">
    <name type="scientific">Upupa epops</name>
    <name type="common">Eurasian hoopoe</name>
    <dbReference type="NCBI Taxonomy" id="57439"/>
    <lineage>
        <taxon>Eukaryota</taxon>
        <taxon>Metazoa</taxon>
        <taxon>Chordata</taxon>
        <taxon>Craniata</taxon>
        <taxon>Vertebrata</taxon>
        <taxon>Euteleostomi</taxon>
        <taxon>Archelosauria</taxon>
        <taxon>Archosauria</taxon>
        <taxon>Dinosauria</taxon>
        <taxon>Saurischia</taxon>
        <taxon>Theropoda</taxon>
        <taxon>Coelurosauria</taxon>
        <taxon>Aves</taxon>
        <taxon>Neognathae</taxon>
        <taxon>Neoaves</taxon>
        <taxon>Telluraves</taxon>
        <taxon>Coraciimorphae</taxon>
        <taxon>Bucerotiformes</taxon>
        <taxon>Upupidae</taxon>
        <taxon>Upupa</taxon>
    </lineage>
</organism>
<proteinExistence type="predicted"/>
<feature type="domain" description="Sushi" evidence="8">
    <location>
        <begin position="208"/>
        <end position="267"/>
    </location>
</feature>
<dbReference type="OrthoDB" id="6480633at2759"/>